<keyword evidence="1" id="KW-0998">Cell outer membrane</keyword>
<keyword evidence="1" id="KW-0812">Transmembrane</keyword>
<evidence type="ECO:0000313" key="4">
    <source>
        <dbReference type="Proteomes" id="UP000621516"/>
    </source>
</evidence>
<dbReference type="Proteomes" id="UP000621516">
    <property type="component" value="Unassembled WGS sequence"/>
</dbReference>
<proteinExistence type="inferred from homology"/>
<dbReference type="AlphaFoldDB" id="A0A8J6UAI6"/>
<dbReference type="InterPro" id="IPR037066">
    <property type="entry name" value="Plug_dom_sf"/>
</dbReference>
<dbReference type="RefSeq" id="WP_188222603.1">
    <property type="nucleotide sequence ID" value="NZ_JACVXD010000002.1"/>
</dbReference>
<keyword evidence="1" id="KW-0472">Membrane</keyword>
<dbReference type="PROSITE" id="PS52016">
    <property type="entry name" value="TONB_DEPENDENT_REC_3"/>
    <property type="match status" value="1"/>
</dbReference>
<sequence>MLTRISTDFKWFLTGIFVLLIGGLQAQESGTVANIEKVYVHTDRSCYTVGESLWYKAYSVLAYNHLLFDQSKILYVELISPDSKIIARNKTKLDQGLGHGDFKLSDSLGVKQPGVYQLRAYTNWDRNFGDDFVFEKEIEIIDVFKDNSNESEAKRKSNSRKKEKEEAATEVKQPFQFQFFPEGGNLVDGVVSTVAFKASDENGNPVKVKGRIVEPNGNLVTLFASLHDGMGKFQIQPNLSSNLRAEITSERGKTIDIPLPKVSETGVLMGISKVQGRDIVTVKTNDKTFKGQKGDPVAIVARVRGISYFQGEIPFNAKKVAFEIPKNQIPEGICQITLYDKNAVPQSERLWYNDKGSEDDLDIRLKTNKASYKPEEKVEISVVSKSKSGQPLPASFSMASIDVSSVSENSKYASNICSYFLMESDIKGQVYNPGFYFDKSNSKRLVCLDLLLLTQGWRDFLWKTLPQAPKLPKYNIETGLPVSGRVKQLFGNKPKPDNNITLALLNDKEGMQLFTEVTDSLGRFRFKDISYTGKTTMLVNTKNDKGKGKGELLLDSLSSKPMPTNFKYKPVIADTLKLESIKKHVYNKFIAYGVSPENVLDEVEIIAKKKDETPSYYGNPEYKYYVDEDTPPYSSIYQLIQFLVPGVLVTNDTIRFMRFNGPAHIILDGFPVFSSADISYIMPENVDRVEVFKGPSAAIFGPDGGNGVILIYTKIGSVNNKPKKEFHSISKTVEGYYDARVFYTGSYGEDAEFDLNNNDAIRNTLYWNPYVHPDTNGITTLEYSNSKVETKVKVTLEGLTLSGIPVIRTTEYSIEK</sequence>
<keyword evidence="1" id="KW-1134">Transmembrane beta strand</keyword>
<accession>A0A8J6UAI6</accession>
<name>A0A8J6UAI6_9FLAO</name>
<organism evidence="3 4">
    <name type="scientific">Aestuariibaculum marinum</name>
    <dbReference type="NCBI Taxonomy" id="2683592"/>
    <lineage>
        <taxon>Bacteria</taxon>
        <taxon>Pseudomonadati</taxon>
        <taxon>Bacteroidota</taxon>
        <taxon>Flavobacteriia</taxon>
        <taxon>Flavobacteriales</taxon>
        <taxon>Flavobacteriaceae</taxon>
    </lineage>
</organism>
<comment type="similarity">
    <text evidence="1">Belongs to the TonB-dependent receptor family.</text>
</comment>
<dbReference type="Gene3D" id="2.170.130.10">
    <property type="entry name" value="TonB-dependent receptor, plug domain"/>
    <property type="match status" value="1"/>
</dbReference>
<protein>
    <submittedName>
        <fullName evidence="3">TonB-dependent receptor plug domain-containing protein</fullName>
    </submittedName>
</protein>
<keyword evidence="1" id="KW-0813">Transport</keyword>
<keyword evidence="3" id="KW-0675">Receptor</keyword>
<dbReference type="Gene3D" id="2.60.40.1930">
    <property type="match status" value="1"/>
</dbReference>
<gene>
    <name evidence="3" type="ORF">ICJ85_04580</name>
</gene>
<dbReference type="EMBL" id="JACVXD010000002">
    <property type="protein sequence ID" value="MBD0823288.1"/>
    <property type="molecule type" value="Genomic_DNA"/>
</dbReference>
<dbReference type="SUPFAM" id="SSF56935">
    <property type="entry name" value="Porins"/>
    <property type="match status" value="1"/>
</dbReference>
<evidence type="ECO:0000313" key="3">
    <source>
        <dbReference type="EMBL" id="MBD0823288.1"/>
    </source>
</evidence>
<comment type="caution">
    <text evidence="3">The sequence shown here is derived from an EMBL/GenBank/DDBJ whole genome shotgun (WGS) entry which is preliminary data.</text>
</comment>
<dbReference type="InterPro" id="IPR039426">
    <property type="entry name" value="TonB-dep_rcpt-like"/>
</dbReference>
<dbReference type="Pfam" id="PF07715">
    <property type="entry name" value="Plug"/>
    <property type="match status" value="1"/>
</dbReference>
<keyword evidence="4" id="KW-1185">Reference proteome</keyword>
<dbReference type="InterPro" id="IPR012910">
    <property type="entry name" value="Plug_dom"/>
</dbReference>
<reference evidence="3 4" key="1">
    <citation type="journal article" date="2018" name="J. Microbiol.">
        <title>Aestuariibaculum marinum sp. nov., a marine bacterium isolated from seawater in South Korea.</title>
        <authorList>
            <person name="Choi J."/>
            <person name="Lee D."/>
            <person name="Jang J.H."/>
            <person name="Cha S."/>
            <person name="Seo T."/>
        </authorList>
    </citation>
    <scope>NUCLEOTIDE SEQUENCE [LARGE SCALE GENOMIC DNA]</scope>
    <source>
        <strain evidence="3 4">IP7</strain>
    </source>
</reference>
<dbReference type="GO" id="GO:0009279">
    <property type="term" value="C:cell outer membrane"/>
    <property type="evidence" value="ECO:0007669"/>
    <property type="project" value="UniProtKB-SubCell"/>
</dbReference>
<evidence type="ECO:0000256" key="1">
    <source>
        <dbReference type="PROSITE-ProRule" id="PRU01360"/>
    </source>
</evidence>
<evidence type="ECO:0000259" key="2">
    <source>
        <dbReference type="Pfam" id="PF07715"/>
    </source>
</evidence>
<feature type="domain" description="TonB-dependent receptor plug" evidence="2">
    <location>
        <begin position="632"/>
        <end position="708"/>
    </location>
</feature>
<comment type="subcellular location">
    <subcellularLocation>
        <location evidence="1">Cell outer membrane</location>
        <topology evidence="1">Multi-pass membrane protein</topology>
    </subcellularLocation>
</comment>